<dbReference type="Pfam" id="PF00334">
    <property type="entry name" value="NDK"/>
    <property type="match status" value="1"/>
</dbReference>
<feature type="active site" description="Pros-phosphohistidine intermediate" evidence="6">
    <location>
        <position position="472"/>
    </location>
</feature>
<dbReference type="EMBL" id="NCKW01000533">
    <property type="protein sequence ID" value="POM80332.1"/>
    <property type="molecule type" value="Genomic_DNA"/>
</dbReference>
<evidence type="ECO:0000256" key="1">
    <source>
        <dbReference type="ARBA" id="ARBA00008142"/>
    </source>
</evidence>
<dbReference type="PANTHER" id="PTHR46161:SF3">
    <property type="entry name" value="NUCLEOSIDE DIPHOSPHATE KINASE DDB_G0292928-RELATED"/>
    <property type="match status" value="1"/>
</dbReference>
<comment type="similarity">
    <text evidence="1 6 7">Belongs to the NDK family.</text>
</comment>
<dbReference type="GO" id="GO:0004550">
    <property type="term" value="F:nucleoside diphosphate kinase activity"/>
    <property type="evidence" value="ECO:0007669"/>
    <property type="project" value="InterPro"/>
</dbReference>
<keyword evidence="2" id="KW-0808">Transferase</keyword>
<protein>
    <submittedName>
        <fullName evidence="9">Nucleoside Diphosphate Kinase</fullName>
    </submittedName>
</protein>
<dbReference type="Proteomes" id="UP000237271">
    <property type="component" value="Unassembled WGS sequence"/>
</dbReference>
<evidence type="ECO:0000256" key="2">
    <source>
        <dbReference type="ARBA" id="ARBA00022679"/>
    </source>
</evidence>
<reference evidence="9 10" key="1">
    <citation type="journal article" date="2017" name="Genome Biol. Evol.">
        <title>Phytophthora megakarya and P. palmivora, closely related causal agents of cacao black pod rot, underwent increases in genome sizes and gene numbers by different mechanisms.</title>
        <authorList>
            <person name="Ali S.S."/>
            <person name="Shao J."/>
            <person name="Lary D.J."/>
            <person name="Kronmiller B."/>
            <person name="Shen D."/>
            <person name="Strem M.D."/>
            <person name="Amoako-Attah I."/>
            <person name="Akrofi A.Y."/>
            <person name="Begoude B.A."/>
            <person name="Ten Hoopen G.M."/>
            <person name="Coulibaly K."/>
            <person name="Kebe B.I."/>
            <person name="Melnick R.L."/>
            <person name="Guiltinan M.J."/>
            <person name="Tyler B.M."/>
            <person name="Meinhardt L.W."/>
            <person name="Bailey B.A."/>
        </authorList>
    </citation>
    <scope>NUCLEOTIDE SEQUENCE [LARGE SCALE GENOMIC DNA]</scope>
    <source>
        <strain evidence="10">sbr112.9</strain>
    </source>
</reference>
<accession>A0A2P4YR93</accession>
<evidence type="ECO:0000259" key="8">
    <source>
        <dbReference type="SMART" id="SM00562"/>
    </source>
</evidence>
<feature type="binding site" evidence="6">
    <location>
        <position position="459"/>
    </location>
    <ligand>
        <name>ATP</name>
        <dbReference type="ChEBI" id="CHEBI:30616"/>
    </ligand>
</feature>
<keyword evidence="5" id="KW-0067">ATP-binding</keyword>
<evidence type="ECO:0000256" key="7">
    <source>
        <dbReference type="RuleBase" id="RU004011"/>
    </source>
</evidence>
<feature type="binding site" evidence="6">
    <location>
        <position position="469"/>
    </location>
    <ligand>
        <name>ATP</name>
        <dbReference type="ChEBI" id="CHEBI:30616"/>
    </ligand>
</feature>
<feature type="binding site" evidence="6">
    <location>
        <position position="445"/>
    </location>
    <ligand>
        <name>ATP</name>
        <dbReference type="ChEBI" id="CHEBI:30616"/>
    </ligand>
</feature>
<evidence type="ECO:0000256" key="6">
    <source>
        <dbReference type="PROSITE-ProRule" id="PRU00706"/>
    </source>
</evidence>
<gene>
    <name evidence="9" type="ORF">PHPALM_1846</name>
</gene>
<evidence type="ECO:0000313" key="9">
    <source>
        <dbReference type="EMBL" id="POM80332.1"/>
    </source>
</evidence>
<sequence length="707" mass="78024">MGGDAFVVVFLKPEISTGFFKFTVSEDDDEDISTPSSIPGVSAVEAAFLMPNGDITNTVIARIEAIGFEIVDRRMNQLTKAEARHLFSYELQHRFDGDDQTFAVFLNSITSGPTLSLVLKLPAALALGDTNAAIKQWIELAGDWDPIVARKKALGASTPHVRPHVCCSRRERFFLLPPAIPQLERAAIVLLPSFHSTLPNGKDILLATIGREVQAIVVESHESYSLSDDQIITLCGLKRAIDQKTCEQVVQLTQEIAGDNGVEVFILEGLDLSYTLRSAVGPANVEFAKLYFPESVRAQVPSKLPSVELPAGLHPDEAADDDALGFESGLFLSFDSKLNFAKVNSDYHVKGIPIEFTLGLIKPNAACEPKVVAEILRMVNVFGFTVERQRRLLLSRDQAAAFYSEHHGKPFFETLLSFMTSGEIVALHLSRPHAIKAWRAIMGPTNSIKAREAYPWTLRARFGIDGTRNATHGSDSTASATRELGFFFGNSLSASSTSSKLPSGAFVNSRTVAQRPIILSGTAESSVEKILAQGLKELMERKVSDPQEACRWLGEWLVMYRSRGFEEAPETHVVTQNSTYTVEANVSIKRSPEDAKEVKARKVVAITLDSTVDSILRGDILDILNKRLKEARYEVVDVAAELKKYTAVDTAVVNLVKLLKECGRRRCVLFGCEEISPNSVFHREFKTQAPSEWQINFVVHLEPQKPH</sequence>
<evidence type="ECO:0000256" key="3">
    <source>
        <dbReference type="ARBA" id="ARBA00022741"/>
    </source>
</evidence>
<dbReference type="Gene3D" id="3.30.70.141">
    <property type="entry name" value="Nucleoside diphosphate kinase-like domain"/>
    <property type="match status" value="2"/>
</dbReference>
<feature type="binding site" evidence="6">
    <location>
        <position position="439"/>
    </location>
    <ligand>
        <name>ATP</name>
        <dbReference type="ChEBI" id="CHEBI:30616"/>
    </ligand>
</feature>
<evidence type="ECO:0000256" key="4">
    <source>
        <dbReference type="ARBA" id="ARBA00022777"/>
    </source>
</evidence>
<comment type="caution">
    <text evidence="9">The sequence shown here is derived from an EMBL/GenBank/DDBJ whole genome shotgun (WGS) entry which is preliminary data.</text>
</comment>
<feature type="binding site" evidence="6">
    <location>
        <position position="362"/>
    </location>
    <ligand>
        <name>ATP</name>
        <dbReference type="ChEBI" id="CHEBI:30616"/>
    </ligand>
</feature>
<keyword evidence="3" id="KW-0547">Nucleotide-binding</keyword>
<dbReference type="SUPFAM" id="SSF54919">
    <property type="entry name" value="Nucleoside diphosphate kinase, NDK"/>
    <property type="match status" value="2"/>
</dbReference>
<dbReference type="PROSITE" id="PS51374">
    <property type="entry name" value="NDPK_LIKE"/>
    <property type="match status" value="1"/>
</dbReference>
<dbReference type="GO" id="GO:0006183">
    <property type="term" value="P:GTP biosynthetic process"/>
    <property type="evidence" value="ECO:0007669"/>
    <property type="project" value="InterPro"/>
</dbReference>
<feature type="non-terminal residue" evidence="9">
    <location>
        <position position="707"/>
    </location>
</feature>
<dbReference type="OrthoDB" id="10263751at2759"/>
<dbReference type="InterPro" id="IPR034907">
    <property type="entry name" value="NDK-like_dom"/>
</dbReference>
<organism evidence="9 10">
    <name type="scientific">Phytophthora palmivora</name>
    <dbReference type="NCBI Taxonomy" id="4796"/>
    <lineage>
        <taxon>Eukaryota</taxon>
        <taxon>Sar</taxon>
        <taxon>Stramenopiles</taxon>
        <taxon>Oomycota</taxon>
        <taxon>Peronosporomycetes</taxon>
        <taxon>Peronosporales</taxon>
        <taxon>Peronosporaceae</taxon>
        <taxon>Phytophthora</taxon>
    </lineage>
</organism>
<dbReference type="InterPro" id="IPR036850">
    <property type="entry name" value="NDK-like_dom_sf"/>
</dbReference>
<dbReference type="GO" id="GO:0006228">
    <property type="term" value="P:UTP biosynthetic process"/>
    <property type="evidence" value="ECO:0007669"/>
    <property type="project" value="InterPro"/>
</dbReference>
<evidence type="ECO:0000256" key="5">
    <source>
        <dbReference type="ARBA" id="ARBA00022840"/>
    </source>
</evidence>
<feature type="binding site" evidence="6">
    <location>
        <position position="411"/>
    </location>
    <ligand>
        <name>ATP</name>
        <dbReference type="ChEBI" id="CHEBI:30616"/>
    </ligand>
</feature>
<dbReference type="PANTHER" id="PTHR46161">
    <property type="entry name" value="NUCLEOSIDE DIPHOSPHATE KINASE"/>
    <property type="match status" value="1"/>
</dbReference>
<keyword evidence="10" id="KW-1185">Reference proteome</keyword>
<name>A0A2P4YR93_9STRA</name>
<dbReference type="PRINTS" id="PR01243">
    <property type="entry name" value="NUCDPKINASE"/>
</dbReference>
<proteinExistence type="inferred from homology"/>
<feature type="domain" description="Nucleoside diphosphate kinase-like" evidence="8">
    <location>
        <begin position="354"/>
        <end position="495"/>
    </location>
</feature>
<dbReference type="InterPro" id="IPR001564">
    <property type="entry name" value="Nucleoside_diP_kinase"/>
</dbReference>
<dbReference type="GO" id="GO:0005524">
    <property type="term" value="F:ATP binding"/>
    <property type="evidence" value="ECO:0007669"/>
    <property type="project" value="UniProtKB-KW"/>
</dbReference>
<evidence type="ECO:0000313" key="10">
    <source>
        <dbReference type="Proteomes" id="UP000237271"/>
    </source>
</evidence>
<keyword evidence="4 9" id="KW-0418">Kinase</keyword>
<dbReference type="GO" id="GO:0006241">
    <property type="term" value="P:CTP biosynthetic process"/>
    <property type="evidence" value="ECO:0007669"/>
    <property type="project" value="InterPro"/>
</dbReference>
<dbReference type="AlphaFoldDB" id="A0A2P4YR93"/>
<dbReference type="SMART" id="SM00562">
    <property type="entry name" value="NDK"/>
    <property type="match status" value="1"/>
</dbReference>